<evidence type="ECO:0000256" key="3">
    <source>
        <dbReference type="ARBA" id="ARBA00022448"/>
    </source>
</evidence>
<dbReference type="Pfam" id="PF01547">
    <property type="entry name" value="SBP_bac_1"/>
    <property type="match status" value="1"/>
</dbReference>
<dbReference type="RefSeq" id="WP_027292388.1">
    <property type="nucleotide sequence ID" value="NZ_CABMJZ010000057.1"/>
</dbReference>
<evidence type="ECO:0000256" key="4">
    <source>
        <dbReference type="ARBA" id="ARBA00022729"/>
    </source>
</evidence>
<comment type="caution">
    <text evidence="7">The sequence shown here is derived from an EMBL/GenBank/DDBJ whole genome shotgun (WGS) entry which is preliminary data.</text>
</comment>
<reference evidence="7 8" key="1">
    <citation type="journal article" date="2019" name="Anaerobe">
        <title>Detection of Robinsoniella peoriensis in multiple bone samples of a trauma patient.</title>
        <authorList>
            <person name="Schrottner P."/>
            <person name="Hartwich K."/>
            <person name="Bunk B."/>
            <person name="Schober I."/>
            <person name="Helbig S."/>
            <person name="Rudolph W.W."/>
            <person name="Gunzer F."/>
        </authorList>
    </citation>
    <scope>NUCLEOTIDE SEQUENCE [LARGE SCALE GENOMIC DNA]</scope>
    <source>
        <strain evidence="7 8">DSM 106044</strain>
    </source>
</reference>
<dbReference type="PROSITE" id="PS51257">
    <property type="entry name" value="PROKAR_LIPOPROTEIN"/>
    <property type="match status" value="1"/>
</dbReference>
<feature type="chain" id="PRO_5038881694" evidence="6">
    <location>
        <begin position="25"/>
        <end position="446"/>
    </location>
</feature>
<keyword evidence="3" id="KW-0813">Transport</keyword>
<protein>
    <submittedName>
        <fullName evidence="7">Multiple sugar-binding protein</fullName>
    </submittedName>
</protein>
<dbReference type="GO" id="GO:0030313">
    <property type="term" value="C:cell envelope"/>
    <property type="evidence" value="ECO:0007669"/>
    <property type="project" value="UniProtKB-SubCell"/>
</dbReference>
<dbReference type="Proteomes" id="UP000306509">
    <property type="component" value="Unassembled WGS sequence"/>
</dbReference>
<dbReference type="Gene3D" id="3.40.190.10">
    <property type="entry name" value="Periplasmic binding protein-like II"/>
    <property type="match status" value="1"/>
</dbReference>
<evidence type="ECO:0000256" key="6">
    <source>
        <dbReference type="SAM" id="SignalP"/>
    </source>
</evidence>
<dbReference type="PANTHER" id="PTHR43649:SF31">
    <property type="entry name" value="SN-GLYCEROL-3-PHOSPHATE-BINDING PERIPLASMIC PROTEIN UGPB"/>
    <property type="match status" value="1"/>
</dbReference>
<evidence type="ECO:0000313" key="7">
    <source>
        <dbReference type="EMBL" id="TLC98382.1"/>
    </source>
</evidence>
<keyword evidence="4 6" id="KW-0732">Signal</keyword>
<dbReference type="OrthoDB" id="362670at2"/>
<proteinExistence type="inferred from homology"/>
<feature type="compositionally biased region" description="Polar residues" evidence="5">
    <location>
        <begin position="35"/>
        <end position="52"/>
    </location>
</feature>
<evidence type="ECO:0000256" key="2">
    <source>
        <dbReference type="ARBA" id="ARBA00008520"/>
    </source>
</evidence>
<feature type="region of interest" description="Disordered" evidence="5">
    <location>
        <begin position="33"/>
        <end position="52"/>
    </location>
</feature>
<feature type="signal peptide" evidence="6">
    <location>
        <begin position="1"/>
        <end position="24"/>
    </location>
</feature>
<gene>
    <name evidence="7" type="primary">msmE_40</name>
    <name evidence="7" type="ORF">DSM106044_04898</name>
</gene>
<dbReference type="PANTHER" id="PTHR43649">
    <property type="entry name" value="ARABINOSE-BINDING PROTEIN-RELATED"/>
    <property type="match status" value="1"/>
</dbReference>
<name>A0A4U8Q370_9FIRM</name>
<evidence type="ECO:0000256" key="5">
    <source>
        <dbReference type="SAM" id="MobiDB-lite"/>
    </source>
</evidence>
<comment type="subcellular location">
    <subcellularLocation>
        <location evidence="1">Cell envelope</location>
    </subcellularLocation>
</comment>
<sequence length="446" mass="49502" precursor="true">MIKWKKTCALVMAGMMGLSLTACGSTGNTGDGNAADNTTKESAAGDNASTNENASGDALSVMIWDTYQEPGLKKIMDDFTKETGIPTQIQVVTWNEYWTLLEAGAQGGSMPDVFWMHSNEAQRYMENDMLLDLTDKIKDSDKLDMSKFPEDIKELYSYNDHVYAVPKDIDTIALWYNKTMFDEAGVAYPDDTWTWDTLAEAAKKLTKADGSQYGLGMKSDTNHEGYYNIIYDMGGKVISDDKKTSGYDDPNTIKAMQYVEQLIKDGSMPSSQTLSENGPDVLLRSGQLAMAFQGSWMISSFKDDDYAKENLDVAIMPKDAESGRRCSVYNGLGWAASANGKNTDNAWKLIEYLGTEAAQKKQAELGVTMSAYEGTSEDWVKSAPEFNLQAYLDVRDDMVIRPYSRSTVIWENKTNELLKEVWAGNADMAETCKKIAEEMNASLAEE</sequence>
<dbReference type="EMBL" id="QGQD01000097">
    <property type="protein sequence ID" value="TLC98382.1"/>
    <property type="molecule type" value="Genomic_DNA"/>
</dbReference>
<dbReference type="SUPFAM" id="SSF53850">
    <property type="entry name" value="Periplasmic binding protein-like II"/>
    <property type="match status" value="1"/>
</dbReference>
<evidence type="ECO:0000313" key="8">
    <source>
        <dbReference type="Proteomes" id="UP000306509"/>
    </source>
</evidence>
<dbReference type="InterPro" id="IPR006059">
    <property type="entry name" value="SBP"/>
</dbReference>
<dbReference type="STRING" id="180332.GCA_000797495_03474"/>
<dbReference type="AlphaFoldDB" id="A0A4U8Q370"/>
<comment type="similarity">
    <text evidence="2">Belongs to the bacterial solute-binding protein 1 family.</text>
</comment>
<keyword evidence="8" id="KW-1185">Reference proteome</keyword>
<organism evidence="7 8">
    <name type="scientific">Robinsoniella peoriensis</name>
    <dbReference type="NCBI Taxonomy" id="180332"/>
    <lineage>
        <taxon>Bacteria</taxon>
        <taxon>Bacillati</taxon>
        <taxon>Bacillota</taxon>
        <taxon>Clostridia</taxon>
        <taxon>Lachnospirales</taxon>
        <taxon>Lachnospiraceae</taxon>
        <taxon>Robinsoniella</taxon>
    </lineage>
</organism>
<dbReference type="InterPro" id="IPR050490">
    <property type="entry name" value="Bact_solute-bd_prot1"/>
</dbReference>
<dbReference type="CDD" id="cd13585">
    <property type="entry name" value="PBP2_TMBP_like"/>
    <property type="match status" value="1"/>
</dbReference>
<evidence type="ECO:0000256" key="1">
    <source>
        <dbReference type="ARBA" id="ARBA00004196"/>
    </source>
</evidence>
<accession>A0A4U8Q370</accession>